<feature type="region of interest" description="Disordered" evidence="1">
    <location>
        <begin position="430"/>
        <end position="463"/>
    </location>
</feature>
<feature type="compositionally biased region" description="Basic and acidic residues" evidence="1">
    <location>
        <begin position="637"/>
        <end position="655"/>
    </location>
</feature>
<dbReference type="PANTHER" id="PTHR33604:SF3">
    <property type="entry name" value="OSJNBA0004B13.7 PROTEIN"/>
    <property type="match status" value="1"/>
</dbReference>
<feature type="compositionally biased region" description="Basic and acidic residues" evidence="1">
    <location>
        <begin position="616"/>
        <end position="630"/>
    </location>
</feature>
<dbReference type="AlphaFoldDB" id="A0AAE0DM82"/>
<sequence length="689" mass="76738">MSWLKGIFAGDEELGKKDDDHRPLNGAATSAPWSARRTAPGLRKRRVFYGICALLFLYVFIKNIPTDLGPSSRYVSSPGPDEVRKLLSQSSDPPTKKPEKPVTPSAAEEHYHDGPIKFYMLASSLHSVARLGGQHEINKNILFAASNLKSASEIIPLACEMARWDRNDVHFAIMGRDDMEIAEIKKINGAEEDCDVHWHGKATSSNKRTIDLPGLPDARPDYSRWSSDLRMEISVTAGVEHIQTFIHPQVIIIDNPSREDLFFITALRSKAMDIGKSVIELPVDAAENMMWITRLDSASLAAAKDLPNVMGISLELPSFHLNDSAPLVPPLKPGKSKERTPFLWQAPNSNAALYFGDRWIEFHSFLQARLSKPPPARRKVISLKHPAWMEYLLEFMRARGYSLIYPNFPPDDDSIATIHDELYQIPEEFPKNPTAVDSSVPDLDPSQPLTMEYDPSDRRAPPNTENALLSSSDLISILPNSGDLSELSNMPLISYNGYNMSRELSNEAAVAFSQVYQREVGGCEPSAQTTARKPDSAADLFCHLDEVYDPLQRPQHLNNIPHTQPESVPRDEDAIPAEQHDNAKVEASAHLGRQGSTLKPMQPIQPIHTVQEDAGEERQNEFRMQMERQAKQAKGVATEKKEAETKAETKEEPKQDTPSSTHQKFSKQAPKVALEDPQAEAASGKGTGW</sequence>
<evidence type="ECO:0000313" key="2">
    <source>
        <dbReference type="EMBL" id="KAK3174555.1"/>
    </source>
</evidence>
<evidence type="ECO:0000256" key="1">
    <source>
        <dbReference type="SAM" id="MobiDB-lite"/>
    </source>
</evidence>
<comment type="caution">
    <text evidence="2">The sequence shown here is derived from an EMBL/GenBank/DDBJ whole genome shotgun (WGS) entry which is preliminary data.</text>
</comment>
<evidence type="ECO:0000313" key="3">
    <source>
        <dbReference type="Proteomes" id="UP001276659"/>
    </source>
</evidence>
<dbReference type="PANTHER" id="PTHR33604">
    <property type="entry name" value="OSJNBA0004B13.7 PROTEIN"/>
    <property type="match status" value="1"/>
</dbReference>
<feature type="region of interest" description="Disordered" evidence="1">
    <location>
        <begin position="71"/>
        <end position="108"/>
    </location>
</feature>
<name>A0AAE0DM82_9LECA</name>
<reference evidence="2" key="1">
    <citation type="submission" date="2022-11" db="EMBL/GenBank/DDBJ databases">
        <title>Chromosomal genome sequence assembly and mating type (MAT) locus characterization of the leprose asexual lichenized fungus Lepraria neglecta (Nyl.) Erichsen.</title>
        <authorList>
            <person name="Allen J.L."/>
            <person name="Pfeffer B."/>
        </authorList>
    </citation>
    <scope>NUCLEOTIDE SEQUENCE</scope>
    <source>
        <strain evidence="2">Allen 5258</strain>
    </source>
</reference>
<dbReference type="EMBL" id="JASNWA010000006">
    <property type="protein sequence ID" value="KAK3174555.1"/>
    <property type="molecule type" value="Genomic_DNA"/>
</dbReference>
<keyword evidence="3" id="KW-1185">Reference proteome</keyword>
<dbReference type="Proteomes" id="UP001276659">
    <property type="component" value="Unassembled WGS sequence"/>
</dbReference>
<organism evidence="2 3">
    <name type="scientific">Lepraria neglecta</name>
    <dbReference type="NCBI Taxonomy" id="209136"/>
    <lineage>
        <taxon>Eukaryota</taxon>
        <taxon>Fungi</taxon>
        <taxon>Dikarya</taxon>
        <taxon>Ascomycota</taxon>
        <taxon>Pezizomycotina</taxon>
        <taxon>Lecanoromycetes</taxon>
        <taxon>OSLEUM clade</taxon>
        <taxon>Lecanoromycetidae</taxon>
        <taxon>Lecanorales</taxon>
        <taxon>Lecanorineae</taxon>
        <taxon>Stereocaulaceae</taxon>
        <taxon>Lepraria</taxon>
    </lineage>
</organism>
<gene>
    <name evidence="2" type="ORF">OEA41_001801</name>
</gene>
<proteinExistence type="predicted"/>
<protein>
    <submittedName>
        <fullName evidence="2">Uncharacterized protein</fullName>
    </submittedName>
</protein>
<accession>A0AAE0DM82</accession>
<feature type="region of interest" description="Disordered" evidence="1">
    <location>
        <begin position="614"/>
        <end position="689"/>
    </location>
</feature>